<organism evidence="2 3">
    <name type="scientific">Wenxinia marina DSM 24838</name>
    <dbReference type="NCBI Taxonomy" id="1123501"/>
    <lineage>
        <taxon>Bacteria</taxon>
        <taxon>Pseudomonadati</taxon>
        <taxon>Pseudomonadota</taxon>
        <taxon>Alphaproteobacteria</taxon>
        <taxon>Rhodobacterales</taxon>
        <taxon>Roseobacteraceae</taxon>
        <taxon>Wenxinia</taxon>
    </lineage>
</organism>
<dbReference type="OrthoDB" id="9794816at2"/>
<sequence length="245" mass="26214">MRPFLILQLRPEDEAADEEYSAFLARGGLSPAQTRRVRLDQGALPPLSLADHSGVIVGGGPGCVSDPPEDKDPVEARIEADILGLMPQIVGDDVPFLGCCYGLGILAAHLGGEVSKARYGEPVGGVECRLTEEGRADPLMADLPDTFRALVGHKEAVQALPPGAVHLAASDPCPFQVIRTGRNVYATQFHPEADGNSFATRIAVYRDRGYFPPDEADALTARVLAERITAPEAMLRAFVRRYAAA</sequence>
<comment type="caution">
    <text evidence="2">The sequence shown here is derived from an EMBL/GenBank/DDBJ whole genome shotgun (WGS) entry which is preliminary data.</text>
</comment>
<dbReference type="InterPro" id="IPR044992">
    <property type="entry name" value="ChyE-like"/>
</dbReference>
<proteinExistence type="predicted"/>
<dbReference type="GO" id="GO:0005829">
    <property type="term" value="C:cytosol"/>
    <property type="evidence" value="ECO:0007669"/>
    <property type="project" value="TreeGrafter"/>
</dbReference>
<dbReference type="GO" id="GO:0003922">
    <property type="term" value="F:GMP synthase (glutamine-hydrolyzing) activity"/>
    <property type="evidence" value="ECO:0007669"/>
    <property type="project" value="UniProtKB-EC"/>
</dbReference>
<dbReference type="PROSITE" id="PS51273">
    <property type="entry name" value="GATASE_TYPE_1"/>
    <property type="match status" value="1"/>
</dbReference>
<gene>
    <name evidence="2" type="ORF">Wenmar_03350</name>
</gene>
<evidence type="ECO:0000313" key="3">
    <source>
        <dbReference type="Proteomes" id="UP000035100"/>
    </source>
</evidence>
<keyword evidence="3" id="KW-1185">Reference proteome</keyword>
<dbReference type="NCBIfam" id="NF005743">
    <property type="entry name" value="PRK07567.1"/>
    <property type="match status" value="1"/>
</dbReference>
<dbReference type="EMBL" id="AONG01000017">
    <property type="protein sequence ID" value="KIQ68135.1"/>
    <property type="molecule type" value="Genomic_DNA"/>
</dbReference>
<dbReference type="AlphaFoldDB" id="A0A0D0NII2"/>
<dbReference type="GO" id="GO:0016740">
    <property type="term" value="F:transferase activity"/>
    <property type="evidence" value="ECO:0007669"/>
    <property type="project" value="UniProtKB-KW"/>
</dbReference>
<dbReference type="Pfam" id="PF00117">
    <property type="entry name" value="GATase"/>
    <property type="match status" value="1"/>
</dbReference>
<evidence type="ECO:0000313" key="2">
    <source>
        <dbReference type="EMBL" id="KIQ68135.1"/>
    </source>
</evidence>
<dbReference type="InterPro" id="IPR017926">
    <property type="entry name" value="GATASE"/>
</dbReference>
<dbReference type="Proteomes" id="UP000035100">
    <property type="component" value="Unassembled WGS sequence"/>
</dbReference>
<dbReference type="EC" id="6.3.5.2" evidence="2"/>
<dbReference type="Gene3D" id="3.40.50.880">
    <property type="match status" value="1"/>
</dbReference>
<evidence type="ECO:0000259" key="1">
    <source>
        <dbReference type="Pfam" id="PF00117"/>
    </source>
</evidence>
<dbReference type="RefSeq" id="WP_047772343.1">
    <property type="nucleotide sequence ID" value="NZ_KN848374.1"/>
</dbReference>
<reference evidence="2 3" key="1">
    <citation type="submission" date="2013-01" db="EMBL/GenBank/DDBJ databases">
        <authorList>
            <person name="Fiebig A."/>
            <person name="Goeker M."/>
            <person name="Klenk H.-P.P."/>
        </authorList>
    </citation>
    <scope>NUCLEOTIDE SEQUENCE [LARGE SCALE GENOMIC DNA]</scope>
    <source>
        <strain evidence="2 3">DSM 24838</strain>
    </source>
</reference>
<dbReference type="CDD" id="cd01741">
    <property type="entry name" value="GATase1_1"/>
    <property type="match status" value="1"/>
</dbReference>
<keyword evidence="2" id="KW-0315">Glutamine amidotransferase</keyword>
<accession>A0A0D0NII2</accession>
<dbReference type="PANTHER" id="PTHR42695">
    <property type="entry name" value="GLUTAMINE AMIDOTRANSFERASE YLR126C-RELATED"/>
    <property type="match status" value="1"/>
</dbReference>
<dbReference type="PATRIC" id="fig|1123501.6.peg.3478"/>
<protein>
    <submittedName>
        <fullName evidence="2">GMP synthase-Glutamine amidotransferase domain protein</fullName>
        <ecNumber evidence="2">6.3.5.2</ecNumber>
    </submittedName>
</protein>
<name>A0A0D0NII2_9RHOB</name>
<feature type="domain" description="Glutamine amidotransferase" evidence="1">
    <location>
        <begin position="49"/>
        <end position="200"/>
    </location>
</feature>
<dbReference type="STRING" id="1123501.Wenmar_03350"/>
<dbReference type="eggNOG" id="COG0518">
    <property type="taxonomic scope" value="Bacteria"/>
</dbReference>
<keyword evidence="2" id="KW-0436">Ligase</keyword>
<keyword evidence="2" id="KW-0808">Transferase</keyword>
<dbReference type="InterPro" id="IPR029062">
    <property type="entry name" value="Class_I_gatase-like"/>
</dbReference>
<dbReference type="SUPFAM" id="SSF52317">
    <property type="entry name" value="Class I glutamine amidotransferase-like"/>
    <property type="match status" value="1"/>
</dbReference>
<dbReference type="PANTHER" id="PTHR42695:SF5">
    <property type="entry name" value="GLUTAMINE AMIDOTRANSFERASE YLR126C-RELATED"/>
    <property type="match status" value="1"/>
</dbReference>